<reference evidence="1" key="1">
    <citation type="submission" date="2022-08" db="EMBL/GenBank/DDBJ databases">
        <authorList>
            <person name="Volokhov D.V."/>
            <person name="Furtak V.A."/>
            <person name="Zagorodnyaya T.A."/>
        </authorList>
    </citation>
    <scope>NUCLEOTIDE SEQUENCE</scope>
    <source>
        <strain evidence="1">CSL10203-ORH2</strain>
    </source>
</reference>
<dbReference type="RefSeq" id="WP_259291118.1">
    <property type="nucleotide sequence ID" value="NZ_JANUXW010000002.1"/>
</dbReference>
<proteinExistence type="predicted"/>
<gene>
    <name evidence="1" type="ORF">NXS09_03215</name>
</gene>
<name>A0ABT2FCN0_9NEIS</name>
<dbReference type="EMBL" id="JANUXW010000002">
    <property type="protein sequence ID" value="MCS4533310.1"/>
    <property type="molecule type" value="Genomic_DNA"/>
</dbReference>
<evidence type="ECO:0000313" key="2">
    <source>
        <dbReference type="Proteomes" id="UP001166947"/>
    </source>
</evidence>
<keyword evidence="2" id="KW-1185">Reference proteome</keyword>
<accession>A0ABT2FCN0</accession>
<evidence type="ECO:0000313" key="1">
    <source>
        <dbReference type="EMBL" id="MCS4533310.1"/>
    </source>
</evidence>
<dbReference type="Proteomes" id="UP001166947">
    <property type="component" value="Unassembled WGS sequence"/>
</dbReference>
<sequence length="207" mass="23947">MTFNYKDVCNNESNEAKGLQGRLDLKEFYKSINNAIIDWICIAEDYKDLLCNHNEDSISLYLVIYLKGFFKHQYEIEHDCHQGGHVDISIKRDRYRWIGEAKVSKGSTYSLKGFEQLVNRYSSGSPTCSEGGLLLYITNKSAQNKKSTDVLQEWKKNIEQEIDDLTIDEPDMARTGLSFISRHTHHTSGLEYTVHHHVVQLQHFPTD</sequence>
<comment type="caution">
    <text evidence="1">The sequence shown here is derived from an EMBL/GenBank/DDBJ whole genome shotgun (WGS) entry which is preliminary data.</text>
</comment>
<organism evidence="1 2">
    <name type="scientific">Neisseria montereyensis</name>
    <dbReference type="NCBI Taxonomy" id="2973938"/>
    <lineage>
        <taxon>Bacteria</taxon>
        <taxon>Pseudomonadati</taxon>
        <taxon>Pseudomonadota</taxon>
        <taxon>Betaproteobacteria</taxon>
        <taxon>Neisseriales</taxon>
        <taxon>Neisseriaceae</taxon>
        <taxon>Neisseria</taxon>
    </lineage>
</organism>
<reference evidence="1" key="2">
    <citation type="journal article" date="2023" name="Curr. Microbiol.">
        <title>Neisseria montereyensis sp. nov., Isolated from Oropharynx of California Sea Lion (Zalophus californianus): Genomic, Phylogenetic, and Phenotypic Study.</title>
        <authorList>
            <person name="Volokhov D.V."/>
            <person name="Zagorodnyaya T.A."/>
            <person name="Furtak V.A."/>
            <person name="Nattanmai G."/>
            <person name="Randall L."/>
            <person name="Jose S."/>
            <person name="Gao Y."/>
            <person name="Gulland F.M."/>
            <person name="Eisenberg T."/>
            <person name="Delmonte P."/>
            <person name="Blom J."/>
            <person name="Mitchell K.K."/>
        </authorList>
    </citation>
    <scope>NUCLEOTIDE SEQUENCE</scope>
    <source>
        <strain evidence="1">CSL10203-ORH2</strain>
    </source>
</reference>
<protein>
    <submittedName>
        <fullName evidence="1">Uncharacterized protein</fullName>
    </submittedName>
</protein>